<keyword evidence="3" id="KW-1185">Reference proteome</keyword>
<reference evidence="2 3" key="1">
    <citation type="submission" date="2017-09" db="EMBL/GenBank/DDBJ databases">
        <title>Bloom of a denitrifying methanotroph, Candidatus Methylomirabilis limnetica, in a deep stratified lake.</title>
        <authorList>
            <person name="Graf J.S."/>
            <person name="Marchant H.K."/>
            <person name="Tienken D."/>
            <person name="Hach P.F."/>
            <person name="Brand A."/>
            <person name="Schubert C.J."/>
            <person name="Kuypers M.M."/>
            <person name="Milucka J."/>
        </authorList>
    </citation>
    <scope>NUCLEOTIDE SEQUENCE [LARGE SCALE GENOMIC DNA]</scope>
    <source>
        <strain evidence="2 3">Zug</strain>
    </source>
</reference>
<accession>A0A2T4TUQ4</accession>
<name>A0A2T4TUQ4_9BACT</name>
<comment type="caution">
    <text evidence="2">The sequence shown here is derived from an EMBL/GenBank/DDBJ whole genome shotgun (WGS) entry which is preliminary data.</text>
</comment>
<dbReference type="RefSeq" id="WP_107564061.1">
    <property type="nucleotide sequence ID" value="NZ_NVQC01000040.1"/>
</dbReference>
<dbReference type="OrthoDB" id="9809066at2"/>
<reference evidence="3" key="2">
    <citation type="journal article" date="2018" name="Environ. Microbiol.">
        <title>Bloom of a denitrifying methanotroph, 'Candidatus Methylomirabilis limnetica', in a deep stratified lake.</title>
        <authorList>
            <person name="Graf J.S."/>
            <person name="Mayr M.J."/>
            <person name="Marchant H.K."/>
            <person name="Tienken D."/>
            <person name="Hach P.F."/>
            <person name="Brand A."/>
            <person name="Schubert C.J."/>
            <person name="Kuypers M.M."/>
            <person name="Milucka J."/>
        </authorList>
    </citation>
    <scope>NUCLEOTIDE SEQUENCE [LARGE SCALE GENOMIC DNA]</scope>
    <source>
        <strain evidence="3">Zug</strain>
    </source>
</reference>
<dbReference type="EMBL" id="NVQC01000040">
    <property type="protein sequence ID" value="PTL34846.1"/>
    <property type="molecule type" value="Genomic_DNA"/>
</dbReference>
<protein>
    <submittedName>
        <fullName evidence="2">Uncharacterized protein</fullName>
    </submittedName>
</protein>
<organism evidence="2 3">
    <name type="scientific">Candidatus Methylomirabilis limnetica</name>
    <dbReference type="NCBI Taxonomy" id="2033718"/>
    <lineage>
        <taxon>Bacteria</taxon>
        <taxon>Candidatus Methylomirabilota</taxon>
        <taxon>Candidatus Methylomirabilia</taxon>
        <taxon>Candidatus Methylomirabilales</taxon>
        <taxon>Candidatus Methylomirabilaceae</taxon>
        <taxon>Candidatus Methylomirabilis</taxon>
    </lineage>
</organism>
<evidence type="ECO:0000313" key="2">
    <source>
        <dbReference type="EMBL" id="PTL34846.1"/>
    </source>
</evidence>
<evidence type="ECO:0000313" key="3">
    <source>
        <dbReference type="Proteomes" id="UP000241436"/>
    </source>
</evidence>
<sequence>MSVVEQWTFVREKSGDLLSPSVQHALRVLFRNYMDSRLAVYSKLPDLDAARAELARSEELRHKIWSRAVAVALIGALALGTTVAHAADFSTSLGADALPTQPALTAERARGVPTGEEVNTGQDPTRPVTRVDVRFKYHESDHRAVDGDSVQVLTLRADWMVPLGGGWVLGLRGDLPLSWDDTPSLDNPRGVRQFGLSDTLLQGFLITPTAGKWTAALGTQVIFPTAPKAQMGTGKFQLVPSAAVKYDLGGWIPRAWTALIVRHAVDVGQAQASRPSINQTIVQPFLNFDLPCEWFLTFSPEMRYDWQSADWHIPFNVEVGTMVTRRIVMSVEYNVAIEKNLPLYKQAVEFRVGYFF</sequence>
<feature type="region of interest" description="Disordered" evidence="1">
    <location>
        <begin position="104"/>
        <end position="126"/>
    </location>
</feature>
<dbReference type="Proteomes" id="UP000241436">
    <property type="component" value="Unassembled WGS sequence"/>
</dbReference>
<evidence type="ECO:0000256" key="1">
    <source>
        <dbReference type="SAM" id="MobiDB-lite"/>
    </source>
</evidence>
<gene>
    <name evidence="2" type="ORF">CLG94_12695</name>
</gene>
<dbReference type="AlphaFoldDB" id="A0A2T4TUQ4"/>
<proteinExistence type="predicted"/>